<dbReference type="Gene3D" id="3.40.50.1820">
    <property type="entry name" value="alpha/beta hydrolase"/>
    <property type="match status" value="1"/>
</dbReference>
<evidence type="ECO:0000256" key="1">
    <source>
        <dbReference type="SAM" id="SignalP"/>
    </source>
</evidence>
<accession>A0A6A6HK61</accession>
<sequence>MKGIFRMLFTSVSLVHISSSAPSPAEIQVEKRQVVTSVVTEISSILGSAATGVASDSAVASSLFHDLVTALEQVAPTATPTSVPQAISIINSATSPSPSQGSFFENVVQLIANDFLPSNFVNSISGIVNDLNLIGPNSETNVNLRAPSSAVYPKKQSTDAPYSLTEAQLRQVIYIPPGFTYGQKPPAILVPGTGNTGYETFSENYIPLLTGVSYADPVWLNIPGQLLGDVQVNAEYVAYAINYISGISGNKNVSVLAWSQGNLDTQWALKYWPSTRNVVSDFISFSPDFHGTELAYILCPYLPELPCVPAVIQQEYNSKFVARLRENGGDSAYVPTTTIYSATDEIVEPQQGTGASAYINDARNVGVSNNELQVVCNGQPAGGVYDHAGTLFNALGYALAVDALTHSGPGEPSRLNLGTVCQEVVAPGLSLAQVLQTTGALLISAVSVLIYEPKMFNEPALMAYATS</sequence>
<name>A0A6A6HK61_VIRVR</name>
<reference evidence="2" key="1">
    <citation type="journal article" date="2020" name="Stud. Mycol.">
        <title>101 Dothideomycetes genomes: a test case for predicting lifestyles and emergence of pathogens.</title>
        <authorList>
            <person name="Haridas S."/>
            <person name="Albert R."/>
            <person name="Binder M."/>
            <person name="Bloem J."/>
            <person name="Labutti K."/>
            <person name="Salamov A."/>
            <person name="Andreopoulos B."/>
            <person name="Baker S."/>
            <person name="Barry K."/>
            <person name="Bills G."/>
            <person name="Bluhm B."/>
            <person name="Cannon C."/>
            <person name="Castanera R."/>
            <person name="Culley D."/>
            <person name="Daum C."/>
            <person name="Ezra D."/>
            <person name="Gonzalez J."/>
            <person name="Henrissat B."/>
            <person name="Kuo A."/>
            <person name="Liang C."/>
            <person name="Lipzen A."/>
            <person name="Lutzoni F."/>
            <person name="Magnuson J."/>
            <person name="Mondo S."/>
            <person name="Nolan M."/>
            <person name="Ohm R."/>
            <person name="Pangilinan J."/>
            <person name="Park H.-J."/>
            <person name="Ramirez L."/>
            <person name="Alfaro M."/>
            <person name="Sun H."/>
            <person name="Tritt A."/>
            <person name="Yoshinaga Y."/>
            <person name="Zwiers L.-H."/>
            <person name="Turgeon B."/>
            <person name="Goodwin S."/>
            <person name="Spatafora J."/>
            <person name="Crous P."/>
            <person name="Grigoriev I."/>
        </authorList>
    </citation>
    <scope>NUCLEOTIDE SEQUENCE</scope>
    <source>
        <strain evidence="2">Tuck. ex Michener</strain>
    </source>
</reference>
<gene>
    <name evidence="2" type="ORF">EV356DRAFT_507288</name>
</gene>
<evidence type="ECO:0000313" key="2">
    <source>
        <dbReference type="EMBL" id="KAF2238209.1"/>
    </source>
</evidence>
<keyword evidence="1" id="KW-0732">Signal</keyword>
<dbReference type="SUPFAM" id="SSF53474">
    <property type="entry name" value="alpha/beta-Hydrolases"/>
    <property type="match status" value="1"/>
</dbReference>
<protein>
    <submittedName>
        <fullName evidence="2">Alpha/beta-hydrolase</fullName>
    </submittedName>
</protein>
<keyword evidence="3" id="KW-1185">Reference proteome</keyword>
<dbReference type="GO" id="GO:0016787">
    <property type="term" value="F:hydrolase activity"/>
    <property type="evidence" value="ECO:0007669"/>
    <property type="project" value="UniProtKB-KW"/>
</dbReference>
<dbReference type="InterPro" id="IPR029058">
    <property type="entry name" value="AB_hydrolase_fold"/>
</dbReference>
<dbReference type="PANTHER" id="PTHR37574">
    <property type="entry name" value="LIPASE B"/>
    <property type="match status" value="1"/>
</dbReference>
<organism evidence="2 3">
    <name type="scientific">Viridothelium virens</name>
    <name type="common">Speckled blister lichen</name>
    <name type="synonym">Trypethelium virens</name>
    <dbReference type="NCBI Taxonomy" id="1048519"/>
    <lineage>
        <taxon>Eukaryota</taxon>
        <taxon>Fungi</taxon>
        <taxon>Dikarya</taxon>
        <taxon>Ascomycota</taxon>
        <taxon>Pezizomycotina</taxon>
        <taxon>Dothideomycetes</taxon>
        <taxon>Dothideomycetes incertae sedis</taxon>
        <taxon>Trypetheliales</taxon>
        <taxon>Trypetheliaceae</taxon>
        <taxon>Viridothelium</taxon>
    </lineage>
</organism>
<dbReference type="AlphaFoldDB" id="A0A6A6HK61"/>
<dbReference type="OrthoDB" id="4605274at2759"/>
<evidence type="ECO:0000313" key="3">
    <source>
        <dbReference type="Proteomes" id="UP000800092"/>
    </source>
</evidence>
<feature type="chain" id="PRO_5025525327" evidence="1">
    <location>
        <begin position="21"/>
        <end position="467"/>
    </location>
</feature>
<keyword evidence="2" id="KW-0378">Hydrolase</keyword>
<feature type="signal peptide" evidence="1">
    <location>
        <begin position="1"/>
        <end position="20"/>
    </location>
</feature>
<dbReference type="Proteomes" id="UP000800092">
    <property type="component" value="Unassembled WGS sequence"/>
</dbReference>
<dbReference type="InterPro" id="IPR053228">
    <property type="entry name" value="Stereospecific_Lipase"/>
</dbReference>
<proteinExistence type="predicted"/>
<dbReference type="EMBL" id="ML991776">
    <property type="protein sequence ID" value="KAF2238209.1"/>
    <property type="molecule type" value="Genomic_DNA"/>
</dbReference>
<dbReference type="PANTHER" id="PTHR37574:SF1">
    <property type="entry name" value="LIPASE B"/>
    <property type="match status" value="1"/>
</dbReference>